<dbReference type="EMBL" id="AVOT02006415">
    <property type="protein sequence ID" value="MBW0481495.1"/>
    <property type="molecule type" value="Genomic_DNA"/>
</dbReference>
<dbReference type="AlphaFoldDB" id="A0A9Q3GWV9"/>
<dbReference type="InterPro" id="IPR050951">
    <property type="entry name" value="Retrovirus_Pol_polyprotein"/>
</dbReference>
<organism evidence="2 3">
    <name type="scientific">Austropuccinia psidii MF-1</name>
    <dbReference type="NCBI Taxonomy" id="1389203"/>
    <lineage>
        <taxon>Eukaryota</taxon>
        <taxon>Fungi</taxon>
        <taxon>Dikarya</taxon>
        <taxon>Basidiomycota</taxon>
        <taxon>Pucciniomycotina</taxon>
        <taxon>Pucciniomycetes</taxon>
        <taxon>Pucciniales</taxon>
        <taxon>Sphaerophragmiaceae</taxon>
        <taxon>Austropuccinia</taxon>
    </lineage>
</organism>
<feature type="domain" description="Integrase zinc-binding" evidence="1">
    <location>
        <begin position="97"/>
        <end position="153"/>
    </location>
</feature>
<name>A0A9Q3GWV9_9BASI</name>
<reference evidence="2" key="1">
    <citation type="submission" date="2021-03" db="EMBL/GenBank/DDBJ databases">
        <title>Draft genome sequence of rust myrtle Austropuccinia psidii MF-1, a brazilian biotype.</title>
        <authorList>
            <person name="Quecine M.C."/>
            <person name="Pachon D.M.R."/>
            <person name="Bonatelli M.L."/>
            <person name="Correr F.H."/>
            <person name="Franceschini L.M."/>
            <person name="Leite T.F."/>
            <person name="Margarido G.R.A."/>
            <person name="Almeida C.A."/>
            <person name="Ferrarezi J.A."/>
            <person name="Labate C.A."/>
        </authorList>
    </citation>
    <scope>NUCLEOTIDE SEQUENCE</scope>
    <source>
        <strain evidence="2">MF-1</strain>
    </source>
</reference>
<keyword evidence="3" id="KW-1185">Reference proteome</keyword>
<dbReference type="InterPro" id="IPR041588">
    <property type="entry name" value="Integrase_H2C2"/>
</dbReference>
<dbReference type="PANTHER" id="PTHR37984:SF5">
    <property type="entry name" value="PROTEIN NYNRIN-LIKE"/>
    <property type="match status" value="1"/>
</dbReference>
<comment type="caution">
    <text evidence="2">The sequence shown here is derived from an EMBL/GenBank/DDBJ whole genome shotgun (WGS) entry which is preliminary data.</text>
</comment>
<dbReference type="Proteomes" id="UP000765509">
    <property type="component" value="Unassembled WGS sequence"/>
</dbReference>
<dbReference type="PANTHER" id="PTHR37984">
    <property type="entry name" value="PROTEIN CBG26694"/>
    <property type="match status" value="1"/>
</dbReference>
<evidence type="ECO:0000313" key="3">
    <source>
        <dbReference type="Proteomes" id="UP000765509"/>
    </source>
</evidence>
<dbReference type="Pfam" id="PF17921">
    <property type="entry name" value="Integrase_H2C2"/>
    <property type="match status" value="1"/>
</dbReference>
<evidence type="ECO:0000313" key="2">
    <source>
        <dbReference type="EMBL" id="MBW0481495.1"/>
    </source>
</evidence>
<evidence type="ECO:0000259" key="1">
    <source>
        <dbReference type="Pfam" id="PF17921"/>
    </source>
</evidence>
<dbReference type="Gene3D" id="1.10.340.70">
    <property type="match status" value="1"/>
</dbReference>
<protein>
    <recommendedName>
        <fullName evidence="1">Integrase zinc-binding domain-containing protein</fullName>
    </recommendedName>
</protein>
<dbReference type="OrthoDB" id="3095879at2759"/>
<sequence length="209" mass="24162">MLGQHLTREGEDFITKDPMNYQQINKKDEVQASTFFEVKVDSFQNLIDSIQKAFWRNSKYRHIIQDLGKGKSVQGYSLDSSSQILLFKDWVVVPNDPTIQLSILQKLHNSPLAGHPGQGKTLKLVKLDFHWSTMTQFIKDYVSSCPKCSRNNNIHHKKFKILKPLPIPNGPWICLPMYLSACDSKPEHMHVSQNTINQWYSQDTTKTWS</sequence>
<gene>
    <name evidence="2" type="ORF">O181_021210</name>
</gene>
<dbReference type="FunFam" id="1.10.340.70:FF:000001">
    <property type="entry name" value="Retrovirus-related Pol polyprotein from transposon gypsy-like Protein"/>
    <property type="match status" value="1"/>
</dbReference>
<accession>A0A9Q3GWV9</accession>
<proteinExistence type="predicted"/>